<dbReference type="PANTHER" id="PTHR32241:SF13">
    <property type="entry name" value="INACTIVE PATATIN-LIKE PROTEIN 9-RELATED"/>
    <property type="match status" value="1"/>
</dbReference>
<dbReference type="InterPro" id="IPR016035">
    <property type="entry name" value="Acyl_Trfase/lysoPLipase"/>
</dbReference>
<dbReference type="Pfam" id="PF00560">
    <property type="entry name" value="LRR_1"/>
    <property type="match status" value="1"/>
</dbReference>
<evidence type="ECO:0000256" key="1">
    <source>
        <dbReference type="ARBA" id="ARBA00010240"/>
    </source>
</evidence>
<sequence length="210" mass="22483">MELSKVTLEIFKKLEQKWLSHCQTAKKTRILSIDASGTTGIVAGATLIHLEDQIQPKTGDTHAQIVDFFDLVTGTGIEAVLATMHIANDGSGCPLYTAALHALRGGSSLSSPQSVPAATSGRGVSSVASVEVLDHFSNLLDGTLPLDFGGENLCYLNLSYNKISGKFPVGFTKRVPKNSTIDFSFNKLDRIDTGLAASVQTENRSICRKQ</sequence>
<dbReference type="Gene3D" id="3.40.1090.10">
    <property type="entry name" value="Cytosolic phospholipase A2 catalytic domain"/>
    <property type="match status" value="1"/>
</dbReference>
<evidence type="ECO:0000256" key="3">
    <source>
        <dbReference type="ARBA" id="ARBA00022963"/>
    </source>
</evidence>
<dbReference type="SUPFAM" id="SSF52151">
    <property type="entry name" value="FabD/lysophospholipase-like"/>
    <property type="match status" value="1"/>
</dbReference>
<gene>
    <name evidence="4" type="ORF">C1H46_012992</name>
</gene>
<keyword evidence="3" id="KW-0442">Lipid degradation</keyword>
<dbReference type="SUPFAM" id="SSF52058">
    <property type="entry name" value="L domain-like"/>
    <property type="match status" value="1"/>
</dbReference>
<dbReference type="GO" id="GO:0016042">
    <property type="term" value="P:lipid catabolic process"/>
    <property type="evidence" value="ECO:0007669"/>
    <property type="project" value="UniProtKB-KW"/>
</dbReference>
<comment type="similarity">
    <text evidence="1">Belongs to the patatin family.</text>
</comment>
<comment type="caution">
    <text evidence="4">The sequence shown here is derived from an EMBL/GenBank/DDBJ whole genome shotgun (WGS) entry which is preliminary data.</text>
</comment>
<proteinExistence type="inferred from homology"/>
<keyword evidence="5" id="KW-1185">Reference proteome</keyword>
<dbReference type="InterPro" id="IPR032675">
    <property type="entry name" value="LRR_dom_sf"/>
</dbReference>
<keyword evidence="2" id="KW-0378">Hydrolase</keyword>
<dbReference type="STRING" id="106549.A0A540MRM0"/>
<dbReference type="AlphaFoldDB" id="A0A540MRM0"/>
<dbReference type="EMBL" id="VIEB01000195">
    <property type="protein sequence ID" value="TQE01411.1"/>
    <property type="molecule type" value="Genomic_DNA"/>
</dbReference>
<dbReference type="PANTHER" id="PTHR32241">
    <property type="entry name" value="PATATIN-LIKE PROTEIN 6"/>
    <property type="match status" value="1"/>
</dbReference>
<name>A0A540MRM0_MALBA</name>
<evidence type="ECO:0000313" key="4">
    <source>
        <dbReference type="EMBL" id="TQE01411.1"/>
    </source>
</evidence>
<evidence type="ECO:0000313" key="5">
    <source>
        <dbReference type="Proteomes" id="UP000315295"/>
    </source>
</evidence>
<dbReference type="InterPro" id="IPR001611">
    <property type="entry name" value="Leu-rich_rpt"/>
</dbReference>
<reference evidence="4 5" key="1">
    <citation type="journal article" date="2019" name="G3 (Bethesda)">
        <title>Sequencing of a Wild Apple (Malus baccata) Genome Unravels the Differences Between Cultivated and Wild Apple Species Regarding Disease Resistance and Cold Tolerance.</title>
        <authorList>
            <person name="Chen X."/>
        </authorList>
    </citation>
    <scope>NUCLEOTIDE SEQUENCE [LARGE SCALE GENOMIC DNA]</scope>
    <source>
        <strain evidence="5">cv. Shandingzi</strain>
        <tissue evidence="4">Leaves</tissue>
    </source>
</reference>
<organism evidence="4 5">
    <name type="scientific">Malus baccata</name>
    <name type="common">Siberian crab apple</name>
    <name type="synonym">Pyrus baccata</name>
    <dbReference type="NCBI Taxonomy" id="106549"/>
    <lineage>
        <taxon>Eukaryota</taxon>
        <taxon>Viridiplantae</taxon>
        <taxon>Streptophyta</taxon>
        <taxon>Embryophyta</taxon>
        <taxon>Tracheophyta</taxon>
        <taxon>Spermatophyta</taxon>
        <taxon>Magnoliopsida</taxon>
        <taxon>eudicotyledons</taxon>
        <taxon>Gunneridae</taxon>
        <taxon>Pentapetalae</taxon>
        <taxon>rosids</taxon>
        <taxon>fabids</taxon>
        <taxon>Rosales</taxon>
        <taxon>Rosaceae</taxon>
        <taxon>Amygdaloideae</taxon>
        <taxon>Maleae</taxon>
        <taxon>Malus</taxon>
    </lineage>
</organism>
<dbReference type="GO" id="GO:0016787">
    <property type="term" value="F:hydrolase activity"/>
    <property type="evidence" value="ECO:0007669"/>
    <property type="project" value="UniProtKB-KW"/>
</dbReference>
<evidence type="ECO:0000256" key="2">
    <source>
        <dbReference type="ARBA" id="ARBA00022801"/>
    </source>
</evidence>
<keyword evidence="3" id="KW-0443">Lipid metabolism</keyword>
<accession>A0A540MRM0</accession>
<protein>
    <submittedName>
        <fullName evidence="4">Uncharacterized protein</fullName>
    </submittedName>
</protein>
<dbReference type="Gene3D" id="3.80.10.10">
    <property type="entry name" value="Ribonuclease Inhibitor"/>
    <property type="match status" value="1"/>
</dbReference>
<dbReference type="Proteomes" id="UP000315295">
    <property type="component" value="Unassembled WGS sequence"/>
</dbReference>